<feature type="coiled-coil region" evidence="1">
    <location>
        <begin position="20"/>
        <end position="109"/>
    </location>
</feature>
<dbReference type="Proteomes" id="UP001488838">
    <property type="component" value="Unassembled WGS sequence"/>
</dbReference>
<dbReference type="PANTHER" id="PTHR10643:SF2">
    <property type="entry name" value="KINETOCHORE PROTEIN NDC80 HOMOLOG"/>
    <property type="match status" value="1"/>
</dbReference>
<feature type="domain" description="DUF5595" evidence="2">
    <location>
        <begin position="2"/>
        <end position="40"/>
    </location>
</feature>
<dbReference type="AlphaFoldDB" id="A0AAW0ID75"/>
<name>A0AAW0ID75_MYOGA</name>
<comment type="caution">
    <text evidence="3">The sequence shown here is derived from an EMBL/GenBank/DDBJ whole genome shotgun (WGS) entry which is preliminary data.</text>
</comment>
<evidence type="ECO:0000313" key="3">
    <source>
        <dbReference type="EMBL" id="KAK7812301.1"/>
    </source>
</evidence>
<dbReference type="GO" id="GO:0031262">
    <property type="term" value="C:Ndc80 complex"/>
    <property type="evidence" value="ECO:0007669"/>
    <property type="project" value="InterPro"/>
</dbReference>
<dbReference type="InterPro" id="IPR040967">
    <property type="entry name" value="DUF5595"/>
</dbReference>
<keyword evidence="4" id="KW-1185">Reference proteome</keyword>
<proteinExistence type="predicted"/>
<dbReference type="EMBL" id="JBBHLL010000154">
    <property type="protein sequence ID" value="KAK7812301.1"/>
    <property type="molecule type" value="Genomic_DNA"/>
</dbReference>
<evidence type="ECO:0000313" key="4">
    <source>
        <dbReference type="Proteomes" id="UP001488838"/>
    </source>
</evidence>
<keyword evidence="1" id="KW-0175">Coiled coil</keyword>
<dbReference type="Gene3D" id="6.10.250.1950">
    <property type="match status" value="1"/>
</dbReference>
<gene>
    <name evidence="3" type="ORF">U0070_024571</name>
</gene>
<evidence type="ECO:0000259" key="2">
    <source>
        <dbReference type="Pfam" id="PF18077"/>
    </source>
</evidence>
<evidence type="ECO:0000256" key="1">
    <source>
        <dbReference type="SAM" id="Coils"/>
    </source>
</evidence>
<sequence length="136" mass="15777">MNAELQSRLKDLYEVDASKLESLAAENKALNEQIAKLEQEREEPNHLVSWKKLKTSLQADVQKYKTYMSSLESLLSVLDQKLSGLDEEIGRLQSECEAMRQENARLQNIVDNQKYSVADIERIMKKMSCIWQQLQD</sequence>
<dbReference type="PANTHER" id="PTHR10643">
    <property type="entry name" value="KINETOCHORE PROTEIN NDC80"/>
    <property type="match status" value="1"/>
</dbReference>
<dbReference type="GO" id="GO:0051315">
    <property type="term" value="P:attachment of mitotic spindle microtubules to kinetochore"/>
    <property type="evidence" value="ECO:0007669"/>
    <property type="project" value="InterPro"/>
</dbReference>
<accession>A0AAW0ID75</accession>
<dbReference type="InterPro" id="IPR005550">
    <property type="entry name" value="Kinetochore_Ndc80"/>
</dbReference>
<reference evidence="3 4" key="1">
    <citation type="journal article" date="2023" name="bioRxiv">
        <title>Conserved and derived expression patterns and positive selection on dental genes reveal complex evolutionary context of ever-growing rodent molars.</title>
        <authorList>
            <person name="Calamari Z.T."/>
            <person name="Song A."/>
            <person name="Cohen E."/>
            <person name="Akter M."/>
            <person name="Roy R.D."/>
            <person name="Hallikas O."/>
            <person name="Christensen M.M."/>
            <person name="Li P."/>
            <person name="Marangoni P."/>
            <person name="Jernvall J."/>
            <person name="Klein O.D."/>
        </authorList>
    </citation>
    <scope>NUCLEOTIDE SEQUENCE [LARGE SCALE GENOMIC DNA]</scope>
    <source>
        <strain evidence="3">V071</strain>
    </source>
</reference>
<protein>
    <recommendedName>
        <fullName evidence="2">DUF5595 domain-containing protein</fullName>
    </recommendedName>
</protein>
<dbReference type="Pfam" id="PF18077">
    <property type="entry name" value="DUF5595"/>
    <property type="match status" value="1"/>
</dbReference>
<organism evidence="3 4">
    <name type="scientific">Myodes glareolus</name>
    <name type="common">Bank vole</name>
    <name type="synonym">Clethrionomys glareolus</name>
    <dbReference type="NCBI Taxonomy" id="447135"/>
    <lineage>
        <taxon>Eukaryota</taxon>
        <taxon>Metazoa</taxon>
        <taxon>Chordata</taxon>
        <taxon>Craniata</taxon>
        <taxon>Vertebrata</taxon>
        <taxon>Euteleostomi</taxon>
        <taxon>Mammalia</taxon>
        <taxon>Eutheria</taxon>
        <taxon>Euarchontoglires</taxon>
        <taxon>Glires</taxon>
        <taxon>Rodentia</taxon>
        <taxon>Myomorpha</taxon>
        <taxon>Muroidea</taxon>
        <taxon>Cricetidae</taxon>
        <taxon>Arvicolinae</taxon>
        <taxon>Myodes</taxon>
    </lineage>
</organism>